<keyword evidence="1" id="KW-0732">Signal</keyword>
<name>A0A7I4YL18_HAECO</name>
<dbReference type="WBParaSite" id="HCON_00110220-00001">
    <property type="protein sequence ID" value="HCON_00110220-00001"/>
    <property type="gene ID" value="HCON_00110220"/>
</dbReference>
<keyword evidence="2" id="KW-1185">Reference proteome</keyword>
<dbReference type="Proteomes" id="UP000025227">
    <property type="component" value="Unplaced"/>
</dbReference>
<dbReference type="OrthoDB" id="5873594at2759"/>
<organism evidence="2 3">
    <name type="scientific">Haemonchus contortus</name>
    <name type="common">Barber pole worm</name>
    <dbReference type="NCBI Taxonomy" id="6289"/>
    <lineage>
        <taxon>Eukaryota</taxon>
        <taxon>Metazoa</taxon>
        <taxon>Ecdysozoa</taxon>
        <taxon>Nematoda</taxon>
        <taxon>Chromadorea</taxon>
        <taxon>Rhabditida</taxon>
        <taxon>Rhabditina</taxon>
        <taxon>Rhabditomorpha</taxon>
        <taxon>Strongyloidea</taxon>
        <taxon>Trichostrongylidae</taxon>
        <taxon>Haemonchus</taxon>
    </lineage>
</organism>
<feature type="chain" id="PRO_5029758933" evidence="1">
    <location>
        <begin position="20"/>
        <end position="207"/>
    </location>
</feature>
<proteinExistence type="predicted"/>
<sequence length="207" mass="23536">MNFYSISLSLVTLIGLVESAKFRFRIHRDTKNCAAAGSAPMSSLRIRRVRPVFFNKNTRLILKMTRYKQHSANAIRASVTEEFNGDMTNVSIGIYFGIVRSSKFRSNESPTSNHRLEGEILTDESATVKPGTGSDFSEMYHDAPIMLKLQILELIKTGGEKVHSLFTANSCSESKKWIANEGYYRLDITNGNYIPIYYDPLETDFYY</sequence>
<evidence type="ECO:0000256" key="1">
    <source>
        <dbReference type="SAM" id="SignalP"/>
    </source>
</evidence>
<dbReference type="OMA" id="NYNSHEM"/>
<evidence type="ECO:0000313" key="2">
    <source>
        <dbReference type="Proteomes" id="UP000025227"/>
    </source>
</evidence>
<accession>A0A7I4YL18</accession>
<evidence type="ECO:0000313" key="3">
    <source>
        <dbReference type="WBParaSite" id="HCON_00110220-00001"/>
    </source>
</evidence>
<reference evidence="3" key="1">
    <citation type="submission" date="2020-12" db="UniProtKB">
        <authorList>
            <consortium name="WormBaseParasite"/>
        </authorList>
    </citation>
    <scope>IDENTIFICATION</scope>
    <source>
        <strain evidence="3">MHco3</strain>
    </source>
</reference>
<feature type="signal peptide" evidence="1">
    <location>
        <begin position="1"/>
        <end position="19"/>
    </location>
</feature>
<dbReference type="AlphaFoldDB" id="A0A7I4YL18"/>
<protein>
    <submittedName>
        <fullName evidence="3">Tox-PLDMTX domain-containing protein</fullName>
    </submittedName>
</protein>